<organism evidence="1">
    <name type="scientific">Rhizophora mucronata</name>
    <name type="common">Asiatic mangrove</name>
    <dbReference type="NCBI Taxonomy" id="61149"/>
    <lineage>
        <taxon>Eukaryota</taxon>
        <taxon>Viridiplantae</taxon>
        <taxon>Streptophyta</taxon>
        <taxon>Embryophyta</taxon>
        <taxon>Tracheophyta</taxon>
        <taxon>Spermatophyta</taxon>
        <taxon>Magnoliopsida</taxon>
        <taxon>eudicotyledons</taxon>
        <taxon>Gunneridae</taxon>
        <taxon>Pentapetalae</taxon>
        <taxon>rosids</taxon>
        <taxon>fabids</taxon>
        <taxon>Malpighiales</taxon>
        <taxon>Rhizophoraceae</taxon>
        <taxon>Rhizophora</taxon>
    </lineage>
</organism>
<evidence type="ECO:0000313" key="1">
    <source>
        <dbReference type="EMBL" id="MBX35328.1"/>
    </source>
</evidence>
<dbReference type="AlphaFoldDB" id="A0A2P2MYN2"/>
<name>A0A2P2MYN2_RHIMU</name>
<proteinExistence type="predicted"/>
<accession>A0A2P2MYN2</accession>
<sequence>MRCFKRFKAGFLVGHVNRLTRFFFPCTLEKTEKITERSWSFTTSNILITDGLGTICVCLVQQYKCFLILRRVHVNI</sequence>
<protein>
    <submittedName>
        <fullName evidence="1">Uncharacterized protein</fullName>
    </submittedName>
</protein>
<reference evidence="1" key="1">
    <citation type="submission" date="2018-02" db="EMBL/GenBank/DDBJ databases">
        <title>Rhizophora mucronata_Transcriptome.</title>
        <authorList>
            <person name="Meera S.P."/>
            <person name="Sreeshan A."/>
            <person name="Augustine A."/>
        </authorList>
    </citation>
    <scope>NUCLEOTIDE SEQUENCE</scope>
    <source>
        <tissue evidence="1">Leaf</tissue>
    </source>
</reference>
<dbReference type="EMBL" id="GGEC01054844">
    <property type="protein sequence ID" value="MBX35328.1"/>
    <property type="molecule type" value="Transcribed_RNA"/>
</dbReference>